<reference evidence="3" key="1">
    <citation type="submission" date="2011-03" db="EMBL/GenBank/DDBJ databases">
        <title>The genome sequence of Vavraia culicis strain floridensis.</title>
        <authorList>
            <consortium name="The Broad Institute Genome Sequencing Platform"/>
            <person name="Cuomo C."/>
            <person name="Becnel J."/>
            <person name="Sanscrainte N."/>
            <person name="Young S.K."/>
            <person name="Zeng Q."/>
            <person name="Gargeya S."/>
            <person name="Fitzgerald M."/>
            <person name="Haas B."/>
            <person name="Abouelleil A."/>
            <person name="Alvarado L."/>
            <person name="Arachchi H.M."/>
            <person name="Berlin A."/>
            <person name="Chapman S.B."/>
            <person name="Gearin G."/>
            <person name="Goldberg J."/>
            <person name="Griggs A."/>
            <person name="Gujja S."/>
            <person name="Hansen M."/>
            <person name="Heiman D."/>
            <person name="Howarth C."/>
            <person name="Larimer J."/>
            <person name="Lui A."/>
            <person name="MacDonald P.J.P."/>
            <person name="McCowen C."/>
            <person name="Montmayeur A."/>
            <person name="Murphy C."/>
            <person name="Neiman D."/>
            <person name="Pearson M."/>
            <person name="Priest M."/>
            <person name="Roberts A."/>
            <person name="Saif S."/>
            <person name="Shea T."/>
            <person name="Sisk P."/>
            <person name="Stolte C."/>
            <person name="Sykes S."/>
            <person name="Wortman J."/>
            <person name="Nusbaum C."/>
            <person name="Birren B."/>
        </authorList>
    </citation>
    <scope>NUCLEOTIDE SEQUENCE [LARGE SCALE GENOMIC DNA]</scope>
    <source>
        <strain evidence="3">floridensis</strain>
    </source>
</reference>
<feature type="region of interest" description="Disordered" evidence="1">
    <location>
        <begin position="61"/>
        <end position="80"/>
    </location>
</feature>
<evidence type="ECO:0000313" key="2">
    <source>
        <dbReference type="EMBL" id="ELA45866.1"/>
    </source>
</evidence>
<evidence type="ECO:0000313" key="3">
    <source>
        <dbReference type="Proteomes" id="UP000011081"/>
    </source>
</evidence>
<dbReference type="HOGENOM" id="CLU_2265752_0_0_1"/>
<protein>
    <submittedName>
        <fullName evidence="2">Uncharacterized protein</fullName>
    </submittedName>
</protein>
<evidence type="ECO:0000256" key="1">
    <source>
        <dbReference type="SAM" id="MobiDB-lite"/>
    </source>
</evidence>
<sequence length="103" mass="11625">MLLGSSNINNELLLGKCHSKDSLEDLFISSELTISELVKSMEPLNRLSGFHIDSRSILSSFKSPDNQNDRKFQSANAGTNEKHLVESKNIAYLKHHTLHIKYV</sequence>
<dbReference type="AlphaFoldDB" id="L2GQF2"/>
<name>L2GQF2_VAVCU</name>
<accession>L2GQF2</accession>
<dbReference type="OrthoDB" id="420076at2759"/>
<dbReference type="EMBL" id="GL877500">
    <property type="protein sequence ID" value="ELA45866.1"/>
    <property type="molecule type" value="Genomic_DNA"/>
</dbReference>
<dbReference type="Proteomes" id="UP000011081">
    <property type="component" value="Unassembled WGS sequence"/>
</dbReference>
<dbReference type="VEuPathDB" id="MicrosporidiaDB:VCUG_02646"/>
<dbReference type="InParanoid" id="L2GQF2"/>
<keyword evidence="3" id="KW-1185">Reference proteome</keyword>
<proteinExistence type="predicted"/>
<gene>
    <name evidence="2" type="ORF">VCUG_02646</name>
</gene>
<organism evidence="2 3">
    <name type="scientific">Vavraia culicis (isolate floridensis)</name>
    <name type="common">Microsporidian parasite</name>
    <dbReference type="NCBI Taxonomy" id="948595"/>
    <lineage>
        <taxon>Eukaryota</taxon>
        <taxon>Fungi</taxon>
        <taxon>Fungi incertae sedis</taxon>
        <taxon>Microsporidia</taxon>
        <taxon>Pleistophoridae</taxon>
        <taxon>Vavraia</taxon>
    </lineage>
</organism>
<dbReference type="GeneID" id="19880506"/>
<dbReference type="RefSeq" id="XP_008075654.1">
    <property type="nucleotide sequence ID" value="XM_008077463.1"/>
</dbReference>